<dbReference type="GO" id="GO:0032444">
    <property type="term" value="C:activin responsive factor complex"/>
    <property type="evidence" value="ECO:0007669"/>
    <property type="project" value="TreeGrafter"/>
</dbReference>
<dbReference type="GO" id="GO:0001228">
    <property type="term" value="F:DNA-binding transcription activator activity, RNA polymerase II-specific"/>
    <property type="evidence" value="ECO:0007669"/>
    <property type="project" value="TreeGrafter"/>
</dbReference>
<dbReference type="InterPro" id="IPR036390">
    <property type="entry name" value="WH_DNA-bd_sf"/>
</dbReference>
<reference evidence="5 6" key="1">
    <citation type="submission" date="2016-06" db="EMBL/GenBank/DDBJ databases">
        <title>The Draft Genome Sequence and Annotation of the Desert Woodrat Neotoma lepida.</title>
        <authorList>
            <person name="Campbell M."/>
            <person name="Oakeson K.F."/>
            <person name="Yandell M."/>
            <person name="Halpert J.R."/>
            <person name="Dearing D."/>
        </authorList>
    </citation>
    <scope>NUCLEOTIDE SEQUENCE [LARGE SCALE GENOMIC DNA]</scope>
    <source>
        <strain evidence="5">417</strain>
        <tissue evidence="5">Liver</tissue>
    </source>
</reference>
<dbReference type="OrthoDB" id="5954824at2759"/>
<dbReference type="GO" id="GO:0000976">
    <property type="term" value="F:transcription cis-regulatory region binding"/>
    <property type="evidence" value="ECO:0007669"/>
    <property type="project" value="TreeGrafter"/>
</dbReference>
<organism evidence="5 6">
    <name type="scientific">Neotoma lepida</name>
    <name type="common">Desert woodrat</name>
    <dbReference type="NCBI Taxonomy" id="56216"/>
    <lineage>
        <taxon>Eukaryota</taxon>
        <taxon>Metazoa</taxon>
        <taxon>Chordata</taxon>
        <taxon>Craniata</taxon>
        <taxon>Vertebrata</taxon>
        <taxon>Euteleostomi</taxon>
        <taxon>Mammalia</taxon>
        <taxon>Eutheria</taxon>
        <taxon>Euarchontoglires</taxon>
        <taxon>Glires</taxon>
        <taxon>Rodentia</taxon>
        <taxon>Myomorpha</taxon>
        <taxon>Muroidea</taxon>
        <taxon>Cricetidae</taxon>
        <taxon>Neotominae</taxon>
        <taxon>Neotoma</taxon>
    </lineage>
</organism>
<keyword evidence="1 2" id="KW-0238">DNA-binding</keyword>
<feature type="DNA-binding region" description="Fork-head" evidence="2">
    <location>
        <begin position="39"/>
        <end position="91"/>
    </location>
</feature>
<sequence>MWKYGLYIETPKMRKEDCRTLPPPPSSPYSGKAMFAGGFMRYTLEASCDLILDDFEGWEDSIRHNCSSNRCLHRHPTDPEDPTKPQAKGNF</sequence>
<name>A0A1A6HEE9_NEOLE</name>
<evidence type="ECO:0000313" key="5">
    <source>
        <dbReference type="EMBL" id="OBS76007.1"/>
    </source>
</evidence>
<comment type="caution">
    <text evidence="5">The sequence shown here is derived from an EMBL/GenBank/DDBJ whole genome shotgun (WGS) entry which is preliminary data.</text>
</comment>
<dbReference type="Gene3D" id="1.10.10.10">
    <property type="entry name" value="Winged helix-like DNA-binding domain superfamily/Winged helix DNA-binding domain"/>
    <property type="match status" value="1"/>
</dbReference>
<keyword evidence="6" id="KW-1185">Reference proteome</keyword>
<dbReference type="InterPro" id="IPR001766">
    <property type="entry name" value="Fork_head_dom"/>
</dbReference>
<dbReference type="Proteomes" id="UP000092124">
    <property type="component" value="Unassembled WGS sequence"/>
</dbReference>
<protein>
    <recommendedName>
        <fullName evidence="4">Fork-head domain-containing protein</fullName>
    </recommendedName>
</protein>
<evidence type="ECO:0000259" key="4">
    <source>
        <dbReference type="PROSITE" id="PS50039"/>
    </source>
</evidence>
<dbReference type="InterPro" id="IPR036388">
    <property type="entry name" value="WH-like_DNA-bd_sf"/>
</dbReference>
<keyword evidence="2" id="KW-0539">Nucleus</keyword>
<dbReference type="PROSITE" id="PS50039">
    <property type="entry name" value="FORK_HEAD_3"/>
    <property type="match status" value="1"/>
</dbReference>
<dbReference type="PANTHER" id="PTHR47316:SF1">
    <property type="entry name" value="FORKHEAD BOX PROTEIN H1"/>
    <property type="match status" value="1"/>
</dbReference>
<evidence type="ECO:0000256" key="3">
    <source>
        <dbReference type="SAM" id="MobiDB-lite"/>
    </source>
</evidence>
<dbReference type="PANTHER" id="PTHR47316">
    <property type="entry name" value="FORKHEAD BOX PROTEIN H1"/>
    <property type="match status" value="1"/>
</dbReference>
<gene>
    <name evidence="5" type="ORF">A6R68_17542</name>
</gene>
<feature type="domain" description="Fork-head" evidence="4">
    <location>
        <begin position="39"/>
        <end position="91"/>
    </location>
</feature>
<dbReference type="InterPro" id="IPR052327">
    <property type="entry name" value="Activin_resp_transcr_regulator"/>
</dbReference>
<feature type="non-terminal residue" evidence="5">
    <location>
        <position position="91"/>
    </location>
</feature>
<dbReference type="AlphaFoldDB" id="A0A1A6HEE9"/>
<accession>A0A1A6HEE9</accession>
<evidence type="ECO:0000313" key="6">
    <source>
        <dbReference type="Proteomes" id="UP000092124"/>
    </source>
</evidence>
<feature type="region of interest" description="Disordered" evidence="3">
    <location>
        <begin position="68"/>
        <end position="91"/>
    </location>
</feature>
<dbReference type="STRING" id="56216.A0A1A6HEE9"/>
<proteinExistence type="predicted"/>
<dbReference type="GO" id="GO:0007179">
    <property type="term" value="P:transforming growth factor beta receptor signaling pathway"/>
    <property type="evidence" value="ECO:0007669"/>
    <property type="project" value="TreeGrafter"/>
</dbReference>
<comment type="subcellular location">
    <subcellularLocation>
        <location evidence="2">Nucleus</location>
    </subcellularLocation>
</comment>
<evidence type="ECO:0000256" key="1">
    <source>
        <dbReference type="ARBA" id="ARBA00023125"/>
    </source>
</evidence>
<evidence type="ECO:0000256" key="2">
    <source>
        <dbReference type="PROSITE-ProRule" id="PRU00089"/>
    </source>
</evidence>
<dbReference type="SUPFAM" id="SSF46785">
    <property type="entry name" value="Winged helix' DNA-binding domain"/>
    <property type="match status" value="1"/>
</dbReference>
<dbReference type="EMBL" id="LZPO01035070">
    <property type="protein sequence ID" value="OBS76007.1"/>
    <property type="molecule type" value="Genomic_DNA"/>
</dbReference>